<dbReference type="InterPro" id="IPR036890">
    <property type="entry name" value="HATPase_C_sf"/>
</dbReference>
<feature type="transmembrane region" description="Helical" evidence="9">
    <location>
        <begin position="106"/>
        <end position="125"/>
    </location>
</feature>
<feature type="transmembrane region" description="Helical" evidence="9">
    <location>
        <begin position="54"/>
        <end position="74"/>
    </location>
</feature>
<dbReference type="GO" id="GO:0005524">
    <property type="term" value="F:ATP binding"/>
    <property type="evidence" value="ECO:0007669"/>
    <property type="project" value="UniProtKB-KW"/>
</dbReference>
<evidence type="ECO:0000256" key="6">
    <source>
        <dbReference type="ARBA" id="ARBA00022777"/>
    </source>
</evidence>
<dbReference type="Gene3D" id="1.10.287.130">
    <property type="match status" value="1"/>
</dbReference>
<dbReference type="CDD" id="cd00082">
    <property type="entry name" value="HisKA"/>
    <property type="match status" value="1"/>
</dbReference>
<evidence type="ECO:0000256" key="3">
    <source>
        <dbReference type="ARBA" id="ARBA00022553"/>
    </source>
</evidence>
<feature type="transmembrane region" description="Helical" evidence="9">
    <location>
        <begin position="80"/>
        <end position="99"/>
    </location>
</feature>
<sequence length="413" mass="46556">MLILFNLVYGLKDLLLGNERDSISIYFQFFVILPVYLVLTVLVFRFSGFLDTRYFYWLANFLCLFTIGSQLYMLNLNGTNGMGINSVFLIAVFGSFIFSGILLKHMLLIVPVFVISLILSLFTWFDFDTISIINTCLIYLITITGLLVTKYHLEQQSRLNFNKTESLLVDERMLKESYLRINSLSVMRKDLIAILAHDVRSPLASLQGVLQLAKDGSLSQEETLYYIDKVENQVSTVNFLINDILVWIKSQTEGADFEKGAFNISSLVEDLKYLFAADFEEKEIRFQVNLFEDNAFGQPDMIKTVLRNLISNAIKFSAAGDTITLESKSVEGKVSIAIIDEGVGMSEKVMKKLRTTFSSQLGTRNEKGIGIGLKICRALILAHKSKMEISSVQNEGTVISFLLDPADVTTTNQ</sequence>
<dbReference type="PROSITE" id="PS50109">
    <property type="entry name" value="HIS_KIN"/>
    <property type="match status" value="1"/>
</dbReference>
<dbReference type="GO" id="GO:0000156">
    <property type="term" value="F:phosphorelay response regulator activity"/>
    <property type="evidence" value="ECO:0007669"/>
    <property type="project" value="TreeGrafter"/>
</dbReference>
<keyword evidence="12" id="KW-1185">Reference proteome</keyword>
<dbReference type="Proteomes" id="UP000184474">
    <property type="component" value="Unassembled WGS sequence"/>
</dbReference>
<evidence type="ECO:0000256" key="9">
    <source>
        <dbReference type="SAM" id="Phobius"/>
    </source>
</evidence>
<dbReference type="InterPro" id="IPR004358">
    <property type="entry name" value="Sig_transdc_His_kin-like_C"/>
</dbReference>
<dbReference type="InterPro" id="IPR005467">
    <property type="entry name" value="His_kinase_dom"/>
</dbReference>
<dbReference type="AlphaFoldDB" id="A0A1M6P2I2"/>
<gene>
    <name evidence="11" type="ORF">SAMN04488028_102517</name>
</gene>
<dbReference type="EMBL" id="FRAA01000002">
    <property type="protein sequence ID" value="SHK02082.1"/>
    <property type="molecule type" value="Genomic_DNA"/>
</dbReference>
<dbReference type="InterPro" id="IPR003661">
    <property type="entry name" value="HisK_dim/P_dom"/>
</dbReference>
<dbReference type="CDD" id="cd00075">
    <property type="entry name" value="HATPase"/>
    <property type="match status" value="1"/>
</dbReference>
<dbReference type="Pfam" id="PF00512">
    <property type="entry name" value="HisKA"/>
    <property type="match status" value="1"/>
</dbReference>
<dbReference type="SUPFAM" id="SSF55874">
    <property type="entry name" value="ATPase domain of HSP90 chaperone/DNA topoisomerase II/histidine kinase"/>
    <property type="match status" value="1"/>
</dbReference>
<dbReference type="GO" id="GO:0007234">
    <property type="term" value="P:osmosensory signaling via phosphorelay pathway"/>
    <property type="evidence" value="ECO:0007669"/>
    <property type="project" value="TreeGrafter"/>
</dbReference>
<proteinExistence type="predicted"/>
<keyword evidence="4" id="KW-0808">Transferase</keyword>
<keyword evidence="8" id="KW-0902">Two-component regulatory system</keyword>
<reference evidence="12" key="1">
    <citation type="submission" date="2016-11" db="EMBL/GenBank/DDBJ databases">
        <authorList>
            <person name="Varghese N."/>
            <person name="Submissions S."/>
        </authorList>
    </citation>
    <scope>NUCLEOTIDE SEQUENCE [LARGE SCALE GENOMIC DNA]</scope>
    <source>
        <strain evidence="12">DSM 26134</strain>
    </source>
</reference>
<evidence type="ECO:0000256" key="4">
    <source>
        <dbReference type="ARBA" id="ARBA00022679"/>
    </source>
</evidence>
<feature type="domain" description="Histidine kinase" evidence="10">
    <location>
        <begin position="194"/>
        <end position="407"/>
    </location>
</feature>
<evidence type="ECO:0000256" key="2">
    <source>
        <dbReference type="ARBA" id="ARBA00012438"/>
    </source>
</evidence>
<dbReference type="SMART" id="SM00387">
    <property type="entry name" value="HATPase_c"/>
    <property type="match status" value="1"/>
</dbReference>
<keyword evidence="9" id="KW-0472">Membrane</keyword>
<dbReference type="GO" id="GO:0030295">
    <property type="term" value="F:protein kinase activator activity"/>
    <property type="evidence" value="ECO:0007669"/>
    <property type="project" value="TreeGrafter"/>
</dbReference>
<dbReference type="SMART" id="SM00388">
    <property type="entry name" value="HisKA"/>
    <property type="match status" value="1"/>
</dbReference>
<evidence type="ECO:0000256" key="7">
    <source>
        <dbReference type="ARBA" id="ARBA00022840"/>
    </source>
</evidence>
<keyword evidence="9" id="KW-1133">Transmembrane helix</keyword>
<evidence type="ECO:0000256" key="8">
    <source>
        <dbReference type="ARBA" id="ARBA00023012"/>
    </source>
</evidence>
<dbReference type="STRING" id="156994.SAMN04488028_102517"/>
<dbReference type="PRINTS" id="PR00344">
    <property type="entry name" value="BCTRLSENSOR"/>
</dbReference>
<comment type="catalytic activity">
    <reaction evidence="1">
        <text>ATP + protein L-histidine = ADP + protein N-phospho-L-histidine.</text>
        <dbReference type="EC" id="2.7.13.3"/>
    </reaction>
</comment>
<dbReference type="PANTHER" id="PTHR42878">
    <property type="entry name" value="TWO-COMPONENT HISTIDINE KINASE"/>
    <property type="match status" value="1"/>
</dbReference>
<name>A0A1M6P2I2_REIAG</name>
<keyword evidence="6 11" id="KW-0418">Kinase</keyword>
<keyword evidence="3" id="KW-0597">Phosphoprotein</keyword>
<dbReference type="InterPro" id="IPR036097">
    <property type="entry name" value="HisK_dim/P_sf"/>
</dbReference>
<organism evidence="11 12">
    <name type="scientific">Reichenbachiella agariperforans</name>
    <dbReference type="NCBI Taxonomy" id="156994"/>
    <lineage>
        <taxon>Bacteria</taxon>
        <taxon>Pseudomonadati</taxon>
        <taxon>Bacteroidota</taxon>
        <taxon>Cytophagia</taxon>
        <taxon>Cytophagales</taxon>
        <taxon>Reichenbachiellaceae</taxon>
        <taxon>Reichenbachiella</taxon>
    </lineage>
</organism>
<keyword evidence="7" id="KW-0067">ATP-binding</keyword>
<dbReference type="GO" id="GO:0000155">
    <property type="term" value="F:phosphorelay sensor kinase activity"/>
    <property type="evidence" value="ECO:0007669"/>
    <property type="project" value="InterPro"/>
</dbReference>
<protein>
    <recommendedName>
        <fullName evidence="2">histidine kinase</fullName>
        <ecNumber evidence="2">2.7.13.3</ecNumber>
    </recommendedName>
</protein>
<dbReference type="InterPro" id="IPR050351">
    <property type="entry name" value="BphY/WalK/GraS-like"/>
</dbReference>
<keyword evidence="9" id="KW-0812">Transmembrane</keyword>
<evidence type="ECO:0000313" key="11">
    <source>
        <dbReference type="EMBL" id="SHK02082.1"/>
    </source>
</evidence>
<feature type="transmembrane region" description="Helical" evidence="9">
    <location>
        <begin position="131"/>
        <end position="153"/>
    </location>
</feature>
<dbReference type="Pfam" id="PF02518">
    <property type="entry name" value="HATPase_c"/>
    <property type="match status" value="1"/>
</dbReference>
<evidence type="ECO:0000259" key="10">
    <source>
        <dbReference type="PROSITE" id="PS50109"/>
    </source>
</evidence>
<dbReference type="EC" id="2.7.13.3" evidence="2"/>
<evidence type="ECO:0000256" key="5">
    <source>
        <dbReference type="ARBA" id="ARBA00022741"/>
    </source>
</evidence>
<dbReference type="Gene3D" id="3.30.565.10">
    <property type="entry name" value="Histidine kinase-like ATPase, C-terminal domain"/>
    <property type="match status" value="1"/>
</dbReference>
<feature type="transmembrane region" description="Helical" evidence="9">
    <location>
        <begin position="25"/>
        <end position="47"/>
    </location>
</feature>
<keyword evidence="5" id="KW-0547">Nucleotide-binding</keyword>
<dbReference type="SUPFAM" id="SSF47384">
    <property type="entry name" value="Homodimeric domain of signal transducing histidine kinase"/>
    <property type="match status" value="1"/>
</dbReference>
<dbReference type="InterPro" id="IPR003594">
    <property type="entry name" value="HATPase_dom"/>
</dbReference>
<evidence type="ECO:0000313" key="12">
    <source>
        <dbReference type="Proteomes" id="UP000184474"/>
    </source>
</evidence>
<evidence type="ECO:0000256" key="1">
    <source>
        <dbReference type="ARBA" id="ARBA00000085"/>
    </source>
</evidence>
<dbReference type="PANTHER" id="PTHR42878:SF7">
    <property type="entry name" value="SENSOR HISTIDINE KINASE GLRK"/>
    <property type="match status" value="1"/>
</dbReference>
<accession>A0A1M6P2I2</accession>